<dbReference type="PANTHER" id="PTHR43798">
    <property type="entry name" value="MONOACYLGLYCEROL LIPASE"/>
    <property type="match status" value="1"/>
</dbReference>
<dbReference type="SUPFAM" id="SSF53474">
    <property type="entry name" value="alpha/beta-Hydrolases"/>
    <property type="match status" value="1"/>
</dbReference>
<name>A0A0G2H1M7_PHACM</name>
<reference evidence="2 3" key="1">
    <citation type="submission" date="2015-05" db="EMBL/GenBank/DDBJ databases">
        <title>Distinctive expansion of gene families associated with plant cell wall degradation and secondary metabolism in the genomes of grapevine trunk pathogens.</title>
        <authorList>
            <person name="Lawrence D.P."/>
            <person name="Travadon R."/>
            <person name="Rolshausen P.E."/>
            <person name="Baumgartner K."/>
        </authorList>
    </citation>
    <scope>NUCLEOTIDE SEQUENCE [LARGE SCALE GENOMIC DNA]</scope>
    <source>
        <strain evidence="2">UCRPC4</strain>
    </source>
</reference>
<feature type="domain" description="AB hydrolase-1" evidence="1">
    <location>
        <begin position="22"/>
        <end position="250"/>
    </location>
</feature>
<sequence length="275" mass="29506">MTVEIIDTDGGKLAVEVEGDGPLIVCSPGLGDTRDAYAPLAEELVASGYRVARIDLRGHGDSTAHFDRYGDEAIADDFLTVIEALGGGPAVLAGASMSAAAAVIAAGRHPDRIAGIVLLGPFLRNGVGYILRWVFHLAFYRPWGPYIWQYYAATLWPGLGDKAKERAAKSTASVTRPGRWEAFHTMSGTDHSVVAPWIGRVQAPVLVVIGDADPDWKDPLEEAKWVASNFTDVETVTVHGAGHAPMFERPDIVGPSFSGFLDKIRAGKTFKLSNH</sequence>
<proteinExistence type="predicted"/>
<protein>
    <submittedName>
        <fullName evidence="2">Putative alpha beta hydrolase superfamily protein</fullName>
    </submittedName>
</protein>
<accession>A0A0G2H1M7</accession>
<organism evidence="2 3">
    <name type="scientific">Phaeomoniella chlamydospora</name>
    <name type="common">Phaeoacremonium chlamydosporum</name>
    <dbReference type="NCBI Taxonomy" id="158046"/>
    <lineage>
        <taxon>Eukaryota</taxon>
        <taxon>Fungi</taxon>
        <taxon>Dikarya</taxon>
        <taxon>Ascomycota</taxon>
        <taxon>Pezizomycotina</taxon>
        <taxon>Eurotiomycetes</taxon>
        <taxon>Chaetothyriomycetidae</taxon>
        <taxon>Phaeomoniellales</taxon>
        <taxon>Phaeomoniellaceae</taxon>
        <taxon>Phaeomoniella</taxon>
    </lineage>
</organism>
<dbReference type="AlphaFoldDB" id="A0A0G2H1M7"/>
<dbReference type="InterPro" id="IPR000073">
    <property type="entry name" value="AB_hydrolase_1"/>
</dbReference>
<comment type="caution">
    <text evidence="2">The sequence shown here is derived from an EMBL/GenBank/DDBJ whole genome shotgun (WGS) entry which is preliminary data.</text>
</comment>
<dbReference type="PRINTS" id="PR00111">
    <property type="entry name" value="ABHYDROLASE"/>
</dbReference>
<dbReference type="InterPro" id="IPR029058">
    <property type="entry name" value="AB_hydrolase_fold"/>
</dbReference>
<gene>
    <name evidence="2" type="ORF">UCRPC4_g03208</name>
</gene>
<dbReference type="EMBL" id="LCWF01000074">
    <property type="protein sequence ID" value="KKY22705.1"/>
    <property type="molecule type" value="Genomic_DNA"/>
</dbReference>
<dbReference type="GO" id="GO:0016020">
    <property type="term" value="C:membrane"/>
    <property type="evidence" value="ECO:0007669"/>
    <property type="project" value="TreeGrafter"/>
</dbReference>
<dbReference type="Pfam" id="PF00561">
    <property type="entry name" value="Abhydrolase_1"/>
    <property type="match status" value="1"/>
</dbReference>
<dbReference type="InterPro" id="IPR050266">
    <property type="entry name" value="AB_hydrolase_sf"/>
</dbReference>
<dbReference type="Gene3D" id="3.40.50.1820">
    <property type="entry name" value="alpha/beta hydrolase"/>
    <property type="match status" value="1"/>
</dbReference>
<evidence type="ECO:0000313" key="3">
    <source>
        <dbReference type="Proteomes" id="UP000053317"/>
    </source>
</evidence>
<evidence type="ECO:0000259" key="1">
    <source>
        <dbReference type="Pfam" id="PF00561"/>
    </source>
</evidence>
<evidence type="ECO:0000313" key="2">
    <source>
        <dbReference type="EMBL" id="KKY22705.1"/>
    </source>
</evidence>
<keyword evidence="3" id="KW-1185">Reference proteome</keyword>
<dbReference type="PANTHER" id="PTHR43798:SF33">
    <property type="entry name" value="HYDROLASE, PUTATIVE (AFU_ORTHOLOGUE AFUA_2G14860)-RELATED"/>
    <property type="match status" value="1"/>
</dbReference>
<dbReference type="OrthoDB" id="190201at2759"/>
<dbReference type="GO" id="GO:0016787">
    <property type="term" value="F:hydrolase activity"/>
    <property type="evidence" value="ECO:0007669"/>
    <property type="project" value="UniProtKB-KW"/>
</dbReference>
<keyword evidence="2" id="KW-0378">Hydrolase</keyword>
<dbReference type="Proteomes" id="UP000053317">
    <property type="component" value="Unassembled WGS sequence"/>
</dbReference>
<reference evidence="2 3" key="2">
    <citation type="submission" date="2015-05" db="EMBL/GenBank/DDBJ databases">
        <authorList>
            <person name="Morales-Cruz A."/>
            <person name="Amrine K.C."/>
            <person name="Cantu D."/>
        </authorList>
    </citation>
    <scope>NUCLEOTIDE SEQUENCE [LARGE SCALE GENOMIC DNA]</scope>
    <source>
        <strain evidence="2">UCRPC4</strain>
    </source>
</reference>